<sequence length="226" mass="24954">MIDLSTWNLSVPVGTPATTIDTPVLMKGYKDSYFHADTGTLFFWAPVTGSVTKSAKYPRSELRETNVDGSVHNWKYSAADNYLRASITVAKVPSSGKIVIGQIHQNGSNEPLIKLEYQYKTSSKTGNIVAKLRPSPSQDEPTVIQIGTGVKMNEKFDYTIHLDTTGLLSVDAANYHWSTKLDDTWKTKDLYFKAGVYVQDNTGYATEGGQVTFTKLSISHDAMAKK</sequence>
<dbReference type="GO" id="GO:0016829">
    <property type="term" value="F:lyase activity"/>
    <property type="evidence" value="ECO:0007669"/>
    <property type="project" value="UniProtKB-KW"/>
</dbReference>
<organism evidence="2 3">
    <name type="scientific">Pseudomonas quercus</name>
    <dbReference type="NCBI Taxonomy" id="2722792"/>
    <lineage>
        <taxon>Bacteria</taxon>
        <taxon>Pseudomonadati</taxon>
        <taxon>Pseudomonadota</taxon>
        <taxon>Gammaproteobacteria</taxon>
        <taxon>Pseudomonadales</taxon>
        <taxon>Pseudomonadaceae</taxon>
        <taxon>Pseudomonas</taxon>
    </lineage>
</organism>
<evidence type="ECO:0000259" key="1">
    <source>
        <dbReference type="Pfam" id="PF08787"/>
    </source>
</evidence>
<dbReference type="Pfam" id="PF08787">
    <property type="entry name" value="Alginate_lyase2"/>
    <property type="match status" value="1"/>
</dbReference>
<keyword evidence="2" id="KW-0456">Lyase</keyword>
<evidence type="ECO:0000313" key="3">
    <source>
        <dbReference type="Proteomes" id="UP000746535"/>
    </source>
</evidence>
<feature type="domain" description="Alginate lyase 2" evidence="1">
    <location>
        <begin position="2"/>
        <end position="220"/>
    </location>
</feature>
<gene>
    <name evidence="2" type="ORF">HBH25_16350</name>
</gene>
<dbReference type="InterPro" id="IPR013320">
    <property type="entry name" value="ConA-like_dom_sf"/>
</dbReference>
<protein>
    <submittedName>
        <fullName evidence="2">Polysaccharide lyase family 7 protein</fullName>
    </submittedName>
</protein>
<dbReference type="RefSeq" id="WP_168085004.1">
    <property type="nucleotide sequence ID" value="NZ_JAAVJI010000010.1"/>
</dbReference>
<dbReference type="InterPro" id="IPR014895">
    <property type="entry name" value="Alginate_lyase_2"/>
</dbReference>
<proteinExistence type="predicted"/>
<dbReference type="SUPFAM" id="SSF49899">
    <property type="entry name" value="Concanavalin A-like lectins/glucanases"/>
    <property type="match status" value="1"/>
</dbReference>
<comment type="caution">
    <text evidence="2">The sequence shown here is derived from an EMBL/GenBank/DDBJ whole genome shotgun (WGS) entry which is preliminary data.</text>
</comment>
<reference evidence="2 3" key="1">
    <citation type="submission" date="2020-03" db="EMBL/GenBank/DDBJ databases">
        <authorList>
            <person name="Wang L."/>
            <person name="He N."/>
            <person name="Li Y."/>
            <person name="Fang Y."/>
            <person name="Zhang F."/>
        </authorList>
    </citation>
    <scope>NUCLEOTIDE SEQUENCE [LARGE SCALE GENOMIC DNA]</scope>
    <source>
        <strain evidence="3">hsmgli-8</strain>
    </source>
</reference>
<keyword evidence="3" id="KW-1185">Reference proteome</keyword>
<dbReference type="Gene3D" id="2.60.120.200">
    <property type="match status" value="1"/>
</dbReference>
<evidence type="ECO:0000313" key="2">
    <source>
        <dbReference type="EMBL" id="NJP02421.1"/>
    </source>
</evidence>
<dbReference type="EMBL" id="JAAVJI010000010">
    <property type="protein sequence ID" value="NJP02421.1"/>
    <property type="molecule type" value="Genomic_DNA"/>
</dbReference>
<name>A0ABX0YHC0_9PSED</name>
<accession>A0ABX0YHC0</accession>
<dbReference type="Proteomes" id="UP000746535">
    <property type="component" value="Unassembled WGS sequence"/>
</dbReference>